<dbReference type="Pfam" id="PF21983">
    <property type="entry name" value="NikA-like"/>
    <property type="match status" value="1"/>
</dbReference>
<dbReference type="AlphaFoldDB" id="A0A0F8ZIT0"/>
<dbReference type="Gene3D" id="1.10.1220.10">
    <property type="entry name" value="Met repressor-like"/>
    <property type="match status" value="1"/>
</dbReference>
<dbReference type="InterPro" id="IPR053842">
    <property type="entry name" value="NikA-like"/>
</dbReference>
<proteinExistence type="predicted"/>
<dbReference type="CDD" id="cd21631">
    <property type="entry name" value="RHH_CopG_NikR-like"/>
    <property type="match status" value="1"/>
</dbReference>
<dbReference type="GO" id="GO:0006355">
    <property type="term" value="P:regulation of DNA-templated transcription"/>
    <property type="evidence" value="ECO:0007669"/>
    <property type="project" value="InterPro"/>
</dbReference>
<evidence type="ECO:0000313" key="1">
    <source>
        <dbReference type="EMBL" id="KKK85920.1"/>
    </source>
</evidence>
<dbReference type="InterPro" id="IPR013321">
    <property type="entry name" value="Arc_rbn_hlx_hlx"/>
</dbReference>
<name>A0A0F8ZIT0_9ZZZZ</name>
<gene>
    <name evidence="1" type="ORF">LCGC14_2768420</name>
</gene>
<sequence length="72" mass="8364">MKKVIFNLTEEQDARLAKTAKRAGVSKSEFLRRALMLDWFLRENYLEGYEIVMRKNGDEKTLVILGVTELAD</sequence>
<comment type="caution">
    <text evidence="1">The sequence shown here is derived from an EMBL/GenBank/DDBJ whole genome shotgun (WGS) entry which is preliminary data.</text>
</comment>
<dbReference type="EMBL" id="LAZR01051085">
    <property type="protein sequence ID" value="KKK85920.1"/>
    <property type="molecule type" value="Genomic_DNA"/>
</dbReference>
<accession>A0A0F8ZIT0</accession>
<reference evidence="1" key="1">
    <citation type="journal article" date="2015" name="Nature">
        <title>Complex archaea that bridge the gap between prokaryotes and eukaryotes.</title>
        <authorList>
            <person name="Spang A."/>
            <person name="Saw J.H."/>
            <person name="Jorgensen S.L."/>
            <person name="Zaremba-Niedzwiedzka K."/>
            <person name="Martijn J."/>
            <person name="Lind A.E."/>
            <person name="van Eijk R."/>
            <person name="Schleper C."/>
            <person name="Guy L."/>
            <person name="Ettema T.J."/>
        </authorList>
    </citation>
    <scope>NUCLEOTIDE SEQUENCE</scope>
</reference>
<protein>
    <submittedName>
        <fullName evidence="1">Uncharacterized protein</fullName>
    </submittedName>
</protein>
<organism evidence="1">
    <name type="scientific">marine sediment metagenome</name>
    <dbReference type="NCBI Taxonomy" id="412755"/>
    <lineage>
        <taxon>unclassified sequences</taxon>
        <taxon>metagenomes</taxon>
        <taxon>ecological metagenomes</taxon>
    </lineage>
</organism>